<evidence type="ECO:0000313" key="15">
    <source>
        <dbReference type="Proteomes" id="UP000824115"/>
    </source>
</evidence>
<accession>A0A9D2K8P5</accession>
<organism evidence="14 15">
    <name type="scientific">Candidatus Coprenecus stercoravium</name>
    <dbReference type="NCBI Taxonomy" id="2840735"/>
    <lineage>
        <taxon>Bacteria</taxon>
        <taxon>Pseudomonadati</taxon>
        <taxon>Bacteroidota</taxon>
        <taxon>Bacteroidia</taxon>
        <taxon>Bacteroidales</taxon>
        <taxon>Rikenellaceae</taxon>
        <taxon>Rikenellaceae incertae sedis</taxon>
        <taxon>Candidatus Coprenecus</taxon>
    </lineage>
</organism>
<protein>
    <recommendedName>
        <fullName evidence="11">L-serine dehydratase</fullName>
        <ecNumber evidence="11">4.3.1.17</ecNumber>
    </recommendedName>
</protein>
<evidence type="ECO:0000256" key="4">
    <source>
        <dbReference type="ARBA" id="ARBA00022432"/>
    </source>
</evidence>
<dbReference type="EC" id="4.3.1.17" evidence="11"/>
<dbReference type="PANTHER" id="PTHR30182:SF1">
    <property type="entry name" value="L-SERINE DEHYDRATASE 1"/>
    <property type="match status" value="1"/>
</dbReference>
<evidence type="ECO:0000256" key="5">
    <source>
        <dbReference type="ARBA" id="ARBA00022485"/>
    </source>
</evidence>
<feature type="domain" description="Serine dehydratase beta chain" evidence="13">
    <location>
        <begin position="3"/>
        <end position="60"/>
    </location>
</feature>
<dbReference type="GO" id="GO:0003941">
    <property type="term" value="F:L-serine ammonia-lyase activity"/>
    <property type="evidence" value="ECO:0007669"/>
    <property type="project" value="UniProtKB-UniRule"/>
</dbReference>
<name>A0A9D2K8P5_9BACT</name>
<dbReference type="Proteomes" id="UP000824115">
    <property type="component" value="Unassembled WGS sequence"/>
</dbReference>
<proteinExistence type="inferred from homology"/>
<feature type="domain" description="Serine dehydratase beta chain" evidence="13">
    <location>
        <begin position="73"/>
        <end position="117"/>
    </location>
</feature>
<evidence type="ECO:0000256" key="3">
    <source>
        <dbReference type="ARBA" id="ARBA00008636"/>
    </source>
</evidence>
<comment type="catalytic activity">
    <reaction evidence="10 11">
        <text>L-serine = pyruvate + NH4(+)</text>
        <dbReference type="Rhea" id="RHEA:19169"/>
        <dbReference type="ChEBI" id="CHEBI:15361"/>
        <dbReference type="ChEBI" id="CHEBI:28938"/>
        <dbReference type="ChEBI" id="CHEBI:33384"/>
        <dbReference type="EC" id="4.3.1.17"/>
    </reaction>
</comment>
<dbReference type="Pfam" id="PF03313">
    <property type="entry name" value="SDH_alpha"/>
    <property type="match status" value="1"/>
</dbReference>
<comment type="cofactor">
    <cofactor evidence="1 11">
        <name>[4Fe-4S] cluster</name>
        <dbReference type="ChEBI" id="CHEBI:49883"/>
    </cofactor>
</comment>
<dbReference type="InterPro" id="IPR004644">
    <property type="entry name" value="Fe-S_L-Ser_mono"/>
</dbReference>
<dbReference type="Pfam" id="PF03315">
    <property type="entry name" value="SDH_beta"/>
    <property type="match status" value="2"/>
</dbReference>
<keyword evidence="5 11" id="KW-0004">4Fe-4S</keyword>
<evidence type="ECO:0000256" key="8">
    <source>
        <dbReference type="ARBA" id="ARBA00023014"/>
    </source>
</evidence>
<dbReference type="InterPro" id="IPR029009">
    <property type="entry name" value="ASB_dom_sf"/>
</dbReference>
<evidence type="ECO:0000256" key="6">
    <source>
        <dbReference type="ARBA" id="ARBA00022723"/>
    </source>
</evidence>
<dbReference type="Gene3D" id="3.30.1330.90">
    <property type="entry name" value="D-3-phosphoglycerate dehydrogenase, domain 3"/>
    <property type="match status" value="2"/>
</dbReference>
<reference evidence="14" key="1">
    <citation type="journal article" date="2021" name="PeerJ">
        <title>Extensive microbial diversity within the chicken gut microbiome revealed by metagenomics and culture.</title>
        <authorList>
            <person name="Gilroy R."/>
            <person name="Ravi A."/>
            <person name="Getino M."/>
            <person name="Pursley I."/>
            <person name="Horton D.L."/>
            <person name="Alikhan N.F."/>
            <person name="Baker D."/>
            <person name="Gharbi K."/>
            <person name="Hall N."/>
            <person name="Watson M."/>
            <person name="Adriaenssens E.M."/>
            <person name="Foster-Nyarko E."/>
            <person name="Jarju S."/>
            <person name="Secka A."/>
            <person name="Antonio M."/>
            <person name="Oren A."/>
            <person name="Chaudhuri R.R."/>
            <person name="La Ragione R."/>
            <person name="Hildebrand F."/>
            <person name="Pallen M.J."/>
        </authorList>
    </citation>
    <scope>NUCLEOTIDE SEQUENCE</scope>
    <source>
        <strain evidence="14">Gambia16-554</strain>
    </source>
</reference>
<gene>
    <name evidence="14" type="ORF">IAC04_04175</name>
</gene>
<dbReference type="InterPro" id="IPR005131">
    <property type="entry name" value="Ser_deHydtase_bsu"/>
</dbReference>
<evidence type="ECO:0000256" key="2">
    <source>
        <dbReference type="ARBA" id="ARBA00004742"/>
    </source>
</evidence>
<dbReference type="InterPro" id="IPR005130">
    <property type="entry name" value="Ser_deHydtase-like_asu"/>
</dbReference>
<evidence type="ECO:0000256" key="10">
    <source>
        <dbReference type="ARBA" id="ARBA00049406"/>
    </source>
</evidence>
<dbReference type="NCBIfam" id="TIGR00720">
    <property type="entry name" value="sda_mono"/>
    <property type="match status" value="1"/>
</dbReference>
<comment type="caution">
    <text evidence="14">The sequence shown here is derived from an EMBL/GenBank/DDBJ whole genome shotgun (WGS) entry which is preliminary data.</text>
</comment>
<feature type="domain" description="Serine dehydratase-like alpha subunit" evidence="12">
    <location>
        <begin position="154"/>
        <end position="396"/>
    </location>
</feature>
<dbReference type="SUPFAM" id="SSF143548">
    <property type="entry name" value="Serine metabolism enzymes domain"/>
    <property type="match status" value="1"/>
</dbReference>
<dbReference type="EMBL" id="DXAW01000080">
    <property type="protein sequence ID" value="HIZ85668.1"/>
    <property type="molecule type" value="Genomic_DNA"/>
</dbReference>
<evidence type="ECO:0000313" key="14">
    <source>
        <dbReference type="EMBL" id="HIZ85668.1"/>
    </source>
</evidence>
<evidence type="ECO:0000256" key="7">
    <source>
        <dbReference type="ARBA" id="ARBA00023004"/>
    </source>
</evidence>
<comment type="pathway">
    <text evidence="2">Carbohydrate biosynthesis; gluconeogenesis.</text>
</comment>
<evidence type="ECO:0000259" key="12">
    <source>
        <dbReference type="Pfam" id="PF03313"/>
    </source>
</evidence>
<reference evidence="14" key="2">
    <citation type="submission" date="2021-04" db="EMBL/GenBank/DDBJ databases">
        <authorList>
            <person name="Gilroy R."/>
        </authorList>
    </citation>
    <scope>NUCLEOTIDE SEQUENCE</scope>
    <source>
        <strain evidence="14">Gambia16-554</strain>
    </source>
</reference>
<comment type="similarity">
    <text evidence="3 11">Belongs to the iron-sulfur dependent L-serine dehydratase family.</text>
</comment>
<dbReference type="GO" id="GO:0006094">
    <property type="term" value="P:gluconeogenesis"/>
    <property type="evidence" value="ECO:0007669"/>
    <property type="project" value="UniProtKB-KW"/>
</dbReference>
<evidence type="ECO:0000256" key="11">
    <source>
        <dbReference type="RuleBase" id="RU366059"/>
    </source>
</evidence>
<evidence type="ECO:0000259" key="13">
    <source>
        <dbReference type="Pfam" id="PF03315"/>
    </source>
</evidence>
<keyword evidence="8 11" id="KW-0411">Iron-sulfur</keyword>
<keyword evidence="4 11" id="KW-0312">Gluconeogenesis</keyword>
<dbReference type="GO" id="GO:0046872">
    <property type="term" value="F:metal ion binding"/>
    <property type="evidence" value="ECO:0007669"/>
    <property type="project" value="UniProtKB-KW"/>
</dbReference>
<dbReference type="InterPro" id="IPR051318">
    <property type="entry name" value="Fe-S_L-Ser"/>
</dbReference>
<keyword evidence="7 11" id="KW-0408">Iron</keyword>
<keyword evidence="6 11" id="KW-0479">Metal-binding</keyword>
<evidence type="ECO:0000256" key="1">
    <source>
        <dbReference type="ARBA" id="ARBA00001966"/>
    </source>
</evidence>
<keyword evidence="9 11" id="KW-0456">Lyase</keyword>
<dbReference type="AlphaFoldDB" id="A0A9D2K8P5"/>
<dbReference type="PANTHER" id="PTHR30182">
    <property type="entry name" value="L-SERINE DEHYDRATASE"/>
    <property type="match status" value="1"/>
</dbReference>
<dbReference type="GO" id="GO:0051539">
    <property type="term" value="F:4 iron, 4 sulfur cluster binding"/>
    <property type="evidence" value="ECO:0007669"/>
    <property type="project" value="UniProtKB-UniRule"/>
</dbReference>
<sequence length="403" mass="43491">MESIKEIFKIGKGPSSSHTMGPKKAAEMFRDMCPGASSFNVTLYGSLAATGKGHLTDMALKEVLDDGTGQRLHIVWKPGTFLPQHPNGMRFRAYNAAGEMLCEKTYFSIGGGDISETGKIEHKEDVYPLSKMKDILGWCNDNNSYFWEYVARHEDSDIWDYLAERWEVMKDAIARGLEHEGVLPGGLNVRRKAYSYYQHARSYNSSMQRRGLLFAYALAVSEENAAGGTIVTAPTCGSCGVLPAVLYLFHTSYGVTEKKIVNAMATAGLIGALIKENASISGAEVGCQGEVGTACAMACAAATRLLGGTPPQIECAASMGMEHCLGLTCDPVCGLVQIPCIERNAIAAARAMDAAQYSLMSDGSHIVPFDTVIEAMKQTGHDLPSLYKETSEGGLANLVRNKR</sequence>
<evidence type="ECO:0000256" key="9">
    <source>
        <dbReference type="ARBA" id="ARBA00023239"/>
    </source>
</evidence>